<keyword evidence="2 4" id="KW-0378">Hydrolase</keyword>
<dbReference type="GO" id="GO:0004342">
    <property type="term" value="F:glucosamine-6-phosphate deaminase activity"/>
    <property type="evidence" value="ECO:0007669"/>
    <property type="project" value="UniProtKB-UniRule"/>
</dbReference>
<dbReference type="PROSITE" id="PS01161">
    <property type="entry name" value="GLC_GALNAC_ISOMERASE"/>
    <property type="match status" value="1"/>
</dbReference>
<feature type="active site" description="For ring-opening step" evidence="4">
    <location>
        <position position="136"/>
    </location>
</feature>
<accession>A0AA91TSZ1</accession>
<dbReference type="HAMAP" id="MF_01241">
    <property type="entry name" value="GlcN6P_deamin"/>
    <property type="match status" value="1"/>
</dbReference>
<comment type="similarity">
    <text evidence="4">Belongs to the glucosamine/galactosamine-6-phosphate isomerase family. NagB subfamily.</text>
</comment>
<dbReference type="InterPro" id="IPR006148">
    <property type="entry name" value="Glc/Gal-6P_isomerase"/>
</dbReference>
<dbReference type="InterPro" id="IPR037171">
    <property type="entry name" value="NagB/RpiA_transferase-like"/>
</dbReference>
<dbReference type="CDD" id="cd01399">
    <property type="entry name" value="GlcN6P_deaminase"/>
    <property type="match status" value="1"/>
</dbReference>
<dbReference type="FunFam" id="3.40.50.1360:FF:000003">
    <property type="entry name" value="Glucosamine-6-phosphate deaminase"/>
    <property type="match status" value="1"/>
</dbReference>
<dbReference type="SUPFAM" id="SSF100950">
    <property type="entry name" value="NagB/RpiA/CoA transferase-like"/>
    <property type="match status" value="1"/>
</dbReference>
<gene>
    <name evidence="4 6" type="primary">nagB</name>
    <name evidence="6" type="ORF">CHH57_08920</name>
</gene>
<comment type="catalytic activity">
    <reaction evidence="1 4">
        <text>alpha-D-glucosamine 6-phosphate + H2O = beta-D-fructose 6-phosphate + NH4(+)</text>
        <dbReference type="Rhea" id="RHEA:12172"/>
        <dbReference type="ChEBI" id="CHEBI:15377"/>
        <dbReference type="ChEBI" id="CHEBI:28938"/>
        <dbReference type="ChEBI" id="CHEBI:57634"/>
        <dbReference type="ChEBI" id="CHEBI:75989"/>
        <dbReference type="EC" id="3.5.99.6"/>
    </reaction>
</comment>
<dbReference type="RefSeq" id="WP_095329908.1">
    <property type="nucleotide sequence ID" value="NZ_CP026033.1"/>
</dbReference>
<dbReference type="InterPro" id="IPR004547">
    <property type="entry name" value="Glucosamine6P_isomerase"/>
</dbReference>
<dbReference type="EC" id="3.5.99.6" evidence="4"/>
<organism evidence="6 7">
    <name type="scientific">Niallia circulans</name>
    <name type="common">Bacillus circulans</name>
    <dbReference type="NCBI Taxonomy" id="1397"/>
    <lineage>
        <taxon>Bacteria</taxon>
        <taxon>Bacillati</taxon>
        <taxon>Bacillota</taxon>
        <taxon>Bacilli</taxon>
        <taxon>Bacillales</taxon>
        <taxon>Bacillaceae</taxon>
        <taxon>Niallia</taxon>
    </lineage>
</organism>
<dbReference type="AlphaFoldDB" id="A0AA91TSZ1"/>
<dbReference type="EMBL" id="NPBQ01000053">
    <property type="protein sequence ID" value="PAD83610.1"/>
    <property type="molecule type" value="Genomic_DNA"/>
</dbReference>
<dbReference type="GO" id="GO:0019262">
    <property type="term" value="P:N-acetylneuraminate catabolic process"/>
    <property type="evidence" value="ECO:0007669"/>
    <property type="project" value="UniProtKB-UniRule"/>
</dbReference>
<protein>
    <recommendedName>
        <fullName evidence="4">Glucosamine-6-phosphate deaminase</fullName>
        <ecNumber evidence="4">3.5.99.6</ecNumber>
    </recommendedName>
    <alternativeName>
        <fullName evidence="4">GlcN6P deaminase</fullName>
        <shortName evidence="4">GNPDA</shortName>
    </alternativeName>
    <alternativeName>
        <fullName evidence="4">Glucosamine-6-phosphate isomerase</fullName>
    </alternativeName>
</protein>
<comment type="function">
    <text evidence="4">Catalyzes the reversible isomerization-deamination of glucosamine 6-phosphate (GlcN6P) to form fructose 6-phosphate (Fru6P) and ammonium ion.</text>
</comment>
<name>A0AA91TSZ1_NIACI</name>
<dbReference type="PANTHER" id="PTHR11280">
    <property type="entry name" value="GLUCOSAMINE-6-PHOSPHATE ISOMERASE"/>
    <property type="match status" value="1"/>
</dbReference>
<evidence type="ECO:0000256" key="4">
    <source>
        <dbReference type="HAMAP-Rule" id="MF_01241"/>
    </source>
</evidence>
<comment type="pathway">
    <text evidence="4">Amino-sugar metabolism; N-acetylneuraminate degradation; D-fructose 6-phosphate from N-acetylneuraminate: step 5/5.</text>
</comment>
<feature type="active site" description="Proton acceptor; for ring-opening step" evidence="4">
    <location>
        <position position="138"/>
    </location>
</feature>
<dbReference type="Gene3D" id="3.40.50.1360">
    <property type="match status" value="1"/>
</dbReference>
<evidence type="ECO:0000256" key="2">
    <source>
        <dbReference type="ARBA" id="ARBA00022801"/>
    </source>
</evidence>
<dbReference type="PANTHER" id="PTHR11280:SF5">
    <property type="entry name" value="GLUCOSAMINE-6-PHOSPHATE ISOMERASE"/>
    <property type="match status" value="1"/>
</dbReference>
<dbReference type="InterPro" id="IPR018321">
    <property type="entry name" value="Glucosamine6P_isomerase_CS"/>
</dbReference>
<evidence type="ECO:0000313" key="7">
    <source>
        <dbReference type="Proteomes" id="UP000216961"/>
    </source>
</evidence>
<dbReference type="NCBIfam" id="TIGR00502">
    <property type="entry name" value="nagB"/>
    <property type="match status" value="1"/>
</dbReference>
<evidence type="ECO:0000256" key="1">
    <source>
        <dbReference type="ARBA" id="ARBA00000644"/>
    </source>
</evidence>
<dbReference type="GO" id="GO:0005737">
    <property type="term" value="C:cytoplasm"/>
    <property type="evidence" value="ECO:0007669"/>
    <property type="project" value="TreeGrafter"/>
</dbReference>
<evidence type="ECO:0000313" key="6">
    <source>
        <dbReference type="EMBL" id="PAD83610.1"/>
    </source>
</evidence>
<dbReference type="GO" id="GO:0006046">
    <property type="term" value="P:N-acetylglucosamine catabolic process"/>
    <property type="evidence" value="ECO:0007669"/>
    <property type="project" value="UniProtKB-UniRule"/>
</dbReference>
<feature type="domain" description="Glucosamine/galactosamine-6-phosphate isomerase" evidence="5">
    <location>
        <begin position="17"/>
        <end position="225"/>
    </location>
</feature>
<sequence>MEIITVDNYQKMSEIGALIIKEQLKEKSNSVLGLATGSTPIGMYKELVRMHIEESLDFSSVVTFNLDEYVGISKQHPQSYHHFMFQNLFKHINIDYSKIYIPNGNNANLQLECERYEQKIIQIGGIDIQVLGIGANGHIGFNEPGSNFHDKTRVVQLSESTLRANSRFFGDIHLVPTLAISMGLKTILDNSKKIILLANGIEKEEAVYRMIEGNVCSNNPASLLKLHPNVIVILDSHAARKWNKNKVINRVEWQ</sequence>
<comment type="caution">
    <text evidence="4">Lacks conserved residue(s) required for the propagation of feature annotation.</text>
</comment>
<dbReference type="Proteomes" id="UP000216961">
    <property type="component" value="Unassembled WGS sequence"/>
</dbReference>
<dbReference type="Pfam" id="PF01182">
    <property type="entry name" value="Glucosamine_iso"/>
    <property type="match status" value="1"/>
</dbReference>
<reference evidence="6 7" key="1">
    <citation type="submission" date="2017-07" db="EMBL/GenBank/DDBJ databases">
        <title>Isolation and whole genome analysis of endospore-forming bacteria from heroin.</title>
        <authorList>
            <person name="Kalinowski J."/>
            <person name="Ahrens B."/>
            <person name="Al-Dilaimi A."/>
            <person name="Winkler A."/>
            <person name="Wibberg D."/>
            <person name="Schleenbecker U."/>
            <person name="Ruckert C."/>
            <person name="Wolfel R."/>
            <person name="Grass G."/>
        </authorList>
    </citation>
    <scope>NUCLEOTIDE SEQUENCE [LARGE SCALE GENOMIC DNA]</scope>
    <source>
        <strain evidence="6 7">7521-2</strain>
    </source>
</reference>
<proteinExistence type="inferred from homology"/>
<dbReference type="GO" id="GO:0005975">
    <property type="term" value="P:carbohydrate metabolic process"/>
    <property type="evidence" value="ECO:0007669"/>
    <property type="project" value="InterPro"/>
</dbReference>
<feature type="active site" description="For ring-opening step" evidence="4">
    <location>
        <position position="143"/>
    </location>
</feature>
<keyword evidence="3 4" id="KW-0119">Carbohydrate metabolism</keyword>
<dbReference type="GO" id="GO:0042802">
    <property type="term" value="F:identical protein binding"/>
    <property type="evidence" value="ECO:0007669"/>
    <property type="project" value="TreeGrafter"/>
</dbReference>
<evidence type="ECO:0000259" key="5">
    <source>
        <dbReference type="Pfam" id="PF01182"/>
    </source>
</evidence>
<comment type="caution">
    <text evidence="6">The sequence shown here is derived from an EMBL/GenBank/DDBJ whole genome shotgun (WGS) entry which is preliminary data.</text>
</comment>
<feature type="active site" description="Proton acceptor; for enolization step" evidence="4">
    <location>
        <position position="67"/>
    </location>
</feature>
<dbReference type="GO" id="GO:0006043">
    <property type="term" value="P:glucosamine catabolic process"/>
    <property type="evidence" value="ECO:0007669"/>
    <property type="project" value="TreeGrafter"/>
</dbReference>
<evidence type="ECO:0000256" key="3">
    <source>
        <dbReference type="ARBA" id="ARBA00023277"/>
    </source>
</evidence>